<feature type="region of interest" description="Disordered" evidence="1">
    <location>
        <begin position="1"/>
        <end position="35"/>
    </location>
</feature>
<organism evidence="2 3">
    <name type="scientific">Gulo gulo</name>
    <name type="common">Wolverine</name>
    <name type="synonym">Gluton</name>
    <dbReference type="NCBI Taxonomy" id="48420"/>
    <lineage>
        <taxon>Eukaryota</taxon>
        <taxon>Metazoa</taxon>
        <taxon>Chordata</taxon>
        <taxon>Craniata</taxon>
        <taxon>Vertebrata</taxon>
        <taxon>Euteleostomi</taxon>
        <taxon>Mammalia</taxon>
        <taxon>Eutheria</taxon>
        <taxon>Laurasiatheria</taxon>
        <taxon>Carnivora</taxon>
        <taxon>Caniformia</taxon>
        <taxon>Musteloidea</taxon>
        <taxon>Mustelidae</taxon>
        <taxon>Guloninae</taxon>
        <taxon>Gulo</taxon>
    </lineage>
</organism>
<comment type="caution">
    <text evidence="2">The sequence shown here is derived from an EMBL/GenBank/DDBJ whole genome shotgun (WGS) entry which is preliminary data.</text>
</comment>
<protein>
    <submittedName>
        <fullName evidence="2">Uncharacterized protein</fullName>
    </submittedName>
</protein>
<feature type="non-terminal residue" evidence="2">
    <location>
        <position position="1"/>
    </location>
</feature>
<accession>A0A9X9LXF2</accession>
<keyword evidence="3" id="KW-1185">Reference proteome</keyword>
<dbReference type="Proteomes" id="UP000269945">
    <property type="component" value="Unassembled WGS sequence"/>
</dbReference>
<gene>
    <name evidence="2" type="ORF">BN2614_LOCUS2</name>
</gene>
<dbReference type="EMBL" id="CYRY02026248">
    <property type="protein sequence ID" value="VCW98653.1"/>
    <property type="molecule type" value="Genomic_DNA"/>
</dbReference>
<evidence type="ECO:0000256" key="1">
    <source>
        <dbReference type="SAM" id="MobiDB-lite"/>
    </source>
</evidence>
<evidence type="ECO:0000313" key="3">
    <source>
        <dbReference type="Proteomes" id="UP000269945"/>
    </source>
</evidence>
<proteinExistence type="predicted"/>
<sequence length="74" mass="7889">GIPSPRGGRGTPNLVPSCSRHGNRLPRHGGPQPPSFPRKCLLRANCEPGPVLRTGGRVVQTTHKGVQALQEMAF</sequence>
<reference evidence="2 3" key="1">
    <citation type="submission" date="2018-10" db="EMBL/GenBank/DDBJ databases">
        <authorList>
            <person name="Ekblom R."/>
            <person name="Jareborg N."/>
        </authorList>
    </citation>
    <scope>NUCLEOTIDE SEQUENCE [LARGE SCALE GENOMIC DNA]</scope>
    <source>
        <tissue evidence="2">Muscle</tissue>
    </source>
</reference>
<name>A0A9X9LXF2_GULGU</name>
<evidence type="ECO:0000313" key="2">
    <source>
        <dbReference type="EMBL" id="VCW98653.1"/>
    </source>
</evidence>
<dbReference type="AlphaFoldDB" id="A0A9X9LXF2"/>